<dbReference type="InterPro" id="IPR032675">
    <property type="entry name" value="LRR_dom_sf"/>
</dbReference>
<dbReference type="Pfam" id="PF12937">
    <property type="entry name" value="F-box-like"/>
    <property type="match status" value="1"/>
</dbReference>
<evidence type="ECO:0000256" key="1">
    <source>
        <dbReference type="SAM" id="MobiDB-lite"/>
    </source>
</evidence>
<dbReference type="PROSITE" id="PS51186">
    <property type="entry name" value="GNAT"/>
    <property type="match status" value="1"/>
</dbReference>
<dbReference type="PANTHER" id="PTHR43792">
    <property type="entry name" value="GNAT FAMILY, PUTATIVE (AFU_ORTHOLOGUE AFUA_3G00765)-RELATED-RELATED"/>
    <property type="match status" value="1"/>
</dbReference>
<dbReference type="InterPro" id="IPR036047">
    <property type="entry name" value="F-box-like_dom_sf"/>
</dbReference>
<dbReference type="SUPFAM" id="SSF81383">
    <property type="entry name" value="F-box domain"/>
    <property type="match status" value="1"/>
</dbReference>
<reference evidence="4" key="1">
    <citation type="submission" date="2020-11" db="EMBL/GenBank/DDBJ databases">
        <authorList>
            <consortium name="DOE Joint Genome Institute"/>
            <person name="Ahrendt S."/>
            <person name="Riley R."/>
            <person name="Andreopoulos W."/>
            <person name="Labutti K."/>
            <person name="Pangilinan J."/>
            <person name="Ruiz-Duenas F.J."/>
            <person name="Barrasa J.M."/>
            <person name="Sanchez-Garcia M."/>
            <person name="Camarero S."/>
            <person name="Miyauchi S."/>
            <person name="Serrano A."/>
            <person name="Linde D."/>
            <person name="Babiker R."/>
            <person name="Drula E."/>
            <person name="Ayuso-Fernandez I."/>
            <person name="Pacheco R."/>
            <person name="Padilla G."/>
            <person name="Ferreira P."/>
            <person name="Barriuso J."/>
            <person name="Kellner H."/>
            <person name="Castanera R."/>
            <person name="Alfaro M."/>
            <person name="Ramirez L."/>
            <person name="Pisabarro A.G."/>
            <person name="Kuo A."/>
            <person name="Tritt A."/>
            <person name="Lipzen A."/>
            <person name="He G."/>
            <person name="Yan M."/>
            <person name="Ng V."/>
            <person name="Cullen D."/>
            <person name="Martin F."/>
            <person name="Rosso M.-N."/>
            <person name="Henrissat B."/>
            <person name="Hibbett D."/>
            <person name="Martinez A.T."/>
            <person name="Grigoriev I.V."/>
        </authorList>
    </citation>
    <scope>NUCLEOTIDE SEQUENCE</scope>
    <source>
        <strain evidence="4">CBS 506.95</strain>
    </source>
</reference>
<dbReference type="Gene3D" id="3.80.10.10">
    <property type="entry name" value="Ribonuclease Inhibitor"/>
    <property type="match status" value="1"/>
</dbReference>
<name>A0A9P6EQJ9_9AGAR</name>
<evidence type="ECO:0000259" key="2">
    <source>
        <dbReference type="PROSITE" id="PS50181"/>
    </source>
</evidence>
<dbReference type="OrthoDB" id="3359674at2759"/>
<keyword evidence="5" id="KW-1185">Reference proteome</keyword>
<dbReference type="EMBL" id="MU157829">
    <property type="protein sequence ID" value="KAF9533264.1"/>
    <property type="molecule type" value="Genomic_DNA"/>
</dbReference>
<dbReference type="InterPro" id="IPR051531">
    <property type="entry name" value="N-acetyltransferase"/>
</dbReference>
<dbReference type="GO" id="GO:0016747">
    <property type="term" value="F:acyltransferase activity, transferring groups other than amino-acyl groups"/>
    <property type="evidence" value="ECO:0007669"/>
    <property type="project" value="InterPro"/>
</dbReference>
<evidence type="ECO:0000313" key="5">
    <source>
        <dbReference type="Proteomes" id="UP000807306"/>
    </source>
</evidence>
<evidence type="ECO:0000259" key="3">
    <source>
        <dbReference type="PROSITE" id="PS51186"/>
    </source>
</evidence>
<protein>
    <recommendedName>
        <fullName evidence="6">N-acetyltransferase domain-containing protein</fullName>
    </recommendedName>
</protein>
<feature type="region of interest" description="Disordered" evidence="1">
    <location>
        <begin position="305"/>
        <end position="327"/>
    </location>
</feature>
<gene>
    <name evidence="4" type="ORF">CPB83DRAFT_832331</name>
</gene>
<dbReference type="SUPFAM" id="SSF52047">
    <property type="entry name" value="RNI-like"/>
    <property type="match status" value="1"/>
</dbReference>
<evidence type="ECO:0008006" key="6">
    <source>
        <dbReference type="Google" id="ProtNLM"/>
    </source>
</evidence>
<feature type="compositionally biased region" description="Polar residues" evidence="1">
    <location>
        <begin position="316"/>
        <end position="325"/>
    </location>
</feature>
<evidence type="ECO:0000313" key="4">
    <source>
        <dbReference type="EMBL" id="KAF9533264.1"/>
    </source>
</evidence>
<dbReference type="InterPro" id="IPR016181">
    <property type="entry name" value="Acyl_CoA_acyltransferase"/>
</dbReference>
<dbReference type="PROSITE" id="PS50181">
    <property type="entry name" value="FBOX"/>
    <property type="match status" value="1"/>
</dbReference>
<sequence length="744" mass="85082">MSDITTTYVLRQTLRLVARAKPYHISPISDLPPELLIEIFHNCVSNESLVPLVLRQVSWCWRELVDSAPTLWQTIVLDDSDSKIAEQQAMVWTERSQPLKYDVVLNIEDADQILPLLSPLLPSVDRWRHLSLSAKRSEEIVMGDMQITFDSLTHLHLCLHDYDHDDLDEDDPRITFSPISPGHVSNYALNMWISRIPPRTILPPLRFVHVTIAEGGSVGLHTQPKYILEFLTACPDLESFYLSGFPHDGPIEGPLPSVDLPNLLTLHLKSTCFARAILSSLNTPRLENLYLSHLNVDFDLHSQYDEHGDSEDEANDYSQSPSSDRATGMGLRKLITRCNPPIRILEMDFCDMRTKDFRWVFDRLSTLEDFYIVASDMSNKVINLLRPVYPSPLLPPQLTDDGMLVESGSSAVRLRLPLLRKLRLLNCQRLTGRAIVDVLSERVRWTDAQDPESTLVEITRSVVLYHFRVRIAEAPGASYEAGTRWMYNWPSTKSNQFPSLPSYKMAYQGSKNGDSNVISVMGYGLQLSKHRTRFLRQTAHIFMPLFECPRLLLRKTQPLDGEDILRFHNHPSIAQWININLPKAPHSDNDIAALVRNIDSALFGCVIQDKATSQFIGLAGLVPWRPASDPVNRNVEVFIGLFPEFWGKGYAFEVMVCMIDHAFWEMDMHKVSLTVIEGNERAIQLYKKLGFVDEGRDRQVIWTRGGWSDLLRMGLMENEWDDWKFTHPEAAKMVKRRSTTEIRA</sequence>
<comment type="caution">
    <text evidence="4">The sequence shown here is derived from an EMBL/GenBank/DDBJ whole genome shotgun (WGS) entry which is preliminary data.</text>
</comment>
<dbReference type="Proteomes" id="UP000807306">
    <property type="component" value="Unassembled WGS sequence"/>
</dbReference>
<dbReference type="Gene3D" id="1.20.1280.50">
    <property type="match status" value="1"/>
</dbReference>
<organism evidence="4 5">
    <name type="scientific">Crepidotus variabilis</name>
    <dbReference type="NCBI Taxonomy" id="179855"/>
    <lineage>
        <taxon>Eukaryota</taxon>
        <taxon>Fungi</taxon>
        <taxon>Dikarya</taxon>
        <taxon>Basidiomycota</taxon>
        <taxon>Agaricomycotina</taxon>
        <taxon>Agaricomycetes</taxon>
        <taxon>Agaricomycetidae</taxon>
        <taxon>Agaricales</taxon>
        <taxon>Agaricineae</taxon>
        <taxon>Crepidotaceae</taxon>
        <taxon>Crepidotus</taxon>
    </lineage>
</organism>
<dbReference type="SUPFAM" id="SSF55729">
    <property type="entry name" value="Acyl-CoA N-acyltransferases (Nat)"/>
    <property type="match status" value="1"/>
</dbReference>
<feature type="domain" description="N-acetyltransferase" evidence="3">
    <location>
        <begin position="551"/>
        <end position="718"/>
    </location>
</feature>
<accession>A0A9P6EQJ9</accession>
<dbReference type="Gene3D" id="3.40.630.30">
    <property type="match status" value="1"/>
</dbReference>
<proteinExistence type="predicted"/>
<dbReference type="AlphaFoldDB" id="A0A9P6EQJ9"/>
<dbReference type="InterPro" id="IPR001810">
    <property type="entry name" value="F-box_dom"/>
</dbReference>
<dbReference type="Pfam" id="PF13302">
    <property type="entry name" value="Acetyltransf_3"/>
    <property type="match status" value="1"/>
</dbReference>
<dbReference type="InterPro" id="IPR000182">
    <property type="entry name" value="GNAT_dom"/>
</dbReference>
<feature type="domain" description="F-box" evidence="2">
    <location>
        <begin position="25"/>
        <end position="75"/>
    </location>
</feature>